<dbReference type="Proteomes" id="UP001062846">
    <property type="component" value="Chromosome 1"/>
</dbReference>
<dbReference type="EMBL" id="CM046388">
    <property type="protein sequence ID" value="KAI8571462.1"/>
    <property type="molecule type" value="Genomic_DNA"/>
</dbReference>
<keyword evidence="2" id="KW-1185">Reference proteome</keyword>
<organism evidence="1 2">
    <name type="scientific">Rhododendron molle</name>
    <name type="common">Chinese azalea</name>
    <name type="synonym">Azalea mollis</name>
    <dbReference type="NCBI Taxonomy" id="49168"/>
    <lineage>
        <taxon>Eukaryota</taxon>
        <taxon>Viridiplantae</taxon>
        <taxon>Streptophyta</taxon>
        <taxon>Embryophyta</taxon>
        <taxon>Tracheophyta</taxon>
        <taxon>Spermatophyta</taxon>
        <taxon>Magnoliopsida</taxon>
        <taxon>eudicotyledons</taxon>
        <taxon>Gunneridae</taxon>
        <taxon>Pentapetalae</taxon>
        <taxon>asterids</taxon>
        <taxon>Ericales</taxon>
        <taxon>Ericaceae</taxon>
        <taxon>Ericoideae</taxon>
        <taxon>Rhodoreae</taxon>
        <taxon>Rhododendron</taxon>
    </lineage>
</organism>
<evidence type="ECO:0000313" key="1">
    <source>
        <dbReference type="EMBL" id="KAI8571462.1"/>
    </source>
</evidence>
<proteinExistence type="predicted"/>
<reference evidence="1" key="1">
    <citation type="submission" date="2022-02" db="EMBL/GenBank/DDBJ databases">
        <title>Plant Genome Project.</title>
        <authorList>
            <person name="Zhang R.-G."/>
        </authorList>
    </citation>
    <scope>NUCLEOTIDE SEQUENCE</scope>
    <source>
        <strain evidence="1">AT1</strain>
    </source>
</reference>
<sequence length="89" mass="10052">MPLFCMYVAGVGEKKQTGSGQSEVEGAAFLERNASQKNQLLRRFTPGSVVRARRFNCLVDRHRYMFPMLHNFKGIGDHICSGSSQWRAS</sequence>
<name>A0ACC0Q0C0_RHOML</name>
<comment type="caution">
    <text evidence="1">The sequence shown here is derived from an EMBL/GenBank/DDBJ whole genome shotgun (WGS) entry which is preliminary data.</text>
</comment>
<accession>A0ACC0Q0C0</accession>
<protein>
    <submittedName>
        <fullName evidence="1">Uncharacterized protein</fullName>
    </submittedName>
</protein>
<evidence type="ECO:0000313" key="2">
    <source>
        <dbReference type="Proteomes" id="UP001062846"/>
    </source>
</evidence>
<gene>
    <name evidence="1" type="ORF">RHMOL_Rhmol01G0121700</name>
</gene>